<gene>
    <name evidence="3" type="ORF">M9Y10_004953</name>
</gene>
<keyword evidence="1" id="KW-0175">Coiled coil</keyword>
<feature type="compositionally biased region" description="Polar residues" evidence="2">
    <location>
        <begin position="201"/>
        <end position="212"/>
    </location>
</feature>
<organism evidence="3 4">
    <name type="scientific">Tritrichomonas musculus</name>
    <dbReference type="NCBI Taxonomy" id="1915356"/>
    <lineage>
        <taxon>Eukaryota</taxon>
        <taxon>Metamonada</taxon>
        <taxon>Parabasalia</taxon>
        <taxon>Tritrichomonadida</taxon>
        <taxon>Tritrichomonadidae</taxon>
        <taxon>Tritrichomonas</taxon>
    </lineage>
</organism>
<dbReference type="Proteomes" id="UP001470230">
    <property type="component" value="Unassembled WGS sequence"/>
</dbReference>
<keyword evidence="4" id="KW-1185">Reference proteome</keyword>
<reference evidence="3 4" key="1">
    <citation type="submission" date="2024-04" db="EMBL/GenBank/DDBJ databases">
        <title>Tritrichomonas musculus Genome.</title>
        <authorList>
            <person name="Alves-Ferreira E."/>
            <person name="Grigg M."/>
            <person name="Lorenzi H."/>
            <person name="Galac M."/>
        </authorList>
    </citation>
    <scope>NUCLEOTIDE SEQUENCE [LARGE SCALE GENOMIC DNA]</scope>
    <source>
        <strain evidence="3 4">EAF2021</strain>
    </source>
</reference>
<evidence type="ECO:0000256" key="1">
    <source>
        <dbReference type="SAM" id="Coils"/>
    </source>
</evidence>
<evidence type="ECO:0000256" key="2">
    <source>
        <dbReference type="SAM" id="MobiDB-lite"/>
    </source>
</evidence>
<dbReference type="EMBL" id="JAPFFF010000011">
    <property type="protein sequence ID" value="KAK8878188.1"/>
    <property type="molecule type" value="Genomic_DNA"/>
</dbReference>
<accession>A0ABR2JJY6</accession>
<sequence>MNQKLNDLQELSDRVLNLHRRVCGARSNICDANSPLAPNNPGLYSSDTGDQQQNSIQITPAQIEFYDENWRDVIEHFKSNDKILCYQTLIDTLDKQLLSKADLVNLPEKADRQYVDYLISEITCESNKLLKEKLNSEFSGIRDQIEQSRADVTTMKVHFNTQIEALKKELTHYKRKLIDPTIDDEPVLVQERHGNHHPNKQAHSMPTSSNLPRIQKPSVFKDTYRPRTRPYIPQDLKPSIHSENIIPY</sequence>
<name>A0ABR2JJY6_9EUKA</name>
<feature type="region of interest" description="Disordered" evidence="2">
    <location>
        <begin position="194"/>
        <end position="248"/>
    </location>
</feature>
<protein>
    <submittedName>
        <fullName evidence="3">Uncharacterized protein</fullName>
    </submittedName>
</protein>
<evidence type="ECO:0000313" key="4">
    <source>
        <dbReference type="Proteomes" id="UP001470230"/>
    </source>
</evidence>
<evidence type="ECO:0000313" key="3">
    <source>
        <dbReference type="EMBL" id="KAK8878188.1"/>
    </source>
</evidence>
<proteinExistence type="predicted"/>
<comment type="caution">
    <text evidence="3">The sequence shown here is derived from an EMBL/GenBank/DDBJ whole genome shotgun (WGS) entry which is preliminary data.</text>
</comment>
<feature type="coiled-coil region" evidence="1">
    <location>
        <begin position="131"/>
        <end position="176"/>
    </location>
</feature>